<protein>
    <recommendedName>
        <fullName evidence="13">Ribosomal RNA small subunit methyltransferase NEP1</fullName>
    </recommendedName>
</protein>
<evidence type="ECO:0000256" key="3">
    <source>
        <dbReference type="ARBA" id="ARBA00022517"/>
    </source>
</evidence>
<evidence type="ECO:0000256" key="7">
    <source>
        <dbReference type="ARBA" id="ARBA00022691"/>
    </source>
</evidence>
<dbReference type="GeneID" id="25259278"/>
<keyword evidence="9" id="KW-0694">RNA-binding</keyword>
<dbReference type="InterPro" id="IPR005304">
    <property type="entry name" value="Rbsml_bgen_MeTrfase_EMG1/NEP1"/>
</dbReference>
<dbReference type="PANTHER" id="PTHR12636">
    <property type="entry name" value="NEP1/MRA1"/>
    <property type="match status" value="1"/>
</dbReference>
<evidence type="ECO:0000256" key="10">
    <source>
        <dbReference type="ARBA" id="ARBA00023242"/>
    </source>
</evidence>
<proteinExistence type="inferred from homology"/>
<comment type="similarity">
    <text evidence="2">Belongs to the class IV-like SAM-binding methyltransferase superfamily. RNA methyltransferase NEP1 family.</text>
</comment>
<evidence type="ECO:0008006" key="13">
    <source>
        <dbReference type="Google" id="ProtNLM"/>
    </source>
</evidence>
<name>A0A098VVU4_9MICR</name>
<reference evidence="11 12" key="1">
    <citation type="submission" date="2014-04" db="EMBL/GenBank/DDBJ databases">
        <title>A new species of microsporidia sheds light on the evolution of extreme parasitism.</title>
        <authorList>
            <person name="Haag K.L."/>
            <person name="James T.Y."/>
            <person name="Larsson R."/>
            <person name="Schaer T.M."/>
            <person name="Refardt D."/>
            <person name="Pombert J.-F."/>
            <person name="Ebert D."/>
        </authorList>
    </citation>
    <scope>NUCLEOTIDE SEQUENCE [LARGE SCALE GENOMIC DNA]</scope>
    <source>
        <strain evidence="11 12">UGP3</strain>
        <tissue evidence="11">Spores</tissue>
    </source>
</reference>
<dbReference type="SUPFAM" id="SSF75217">
    <property type="entry name" value="alpha/beta knot"/>
    <property type="match status" value="1"/>
</dbReference>
<keyword evidence="12" id="KW-1185">Reference proteome</keyword>
<dbReference type="RefSeq" id="XP_013238272.1">
    <property type="nucleotide sequence ID" value="XM_013382818.1"/>
</dbReference>
<keyword evidence="3" id="KW-0690">Ribosome biogenesis</keyword>
<dbReference type="PANTHER" id="PTHR12636:SF5">
    <property type="entry name" value="RIBOSOMAL RNA SMALL SUBUNIT METHYLTRANSFERASE NEP1"/>
    <property type="match status" value="1"/>
</dbReference>
<evidence type="ECO:0000256" key="1">
    <source>
        <dbReference type="ARBA" id="ARBA00004604"/>
    </source>
</evidence>
<dbReference type="VEuPathDB" id="MicrosporidiaDB:DI09_264p20"/>
<dbReference type="InterPro" id="IPR029026">
    <property type="entry name" value="tRNA_m1G_MTases_N"/>
</dbReference>
<organism evidence="11 12">
    <name type="scientific">Mitosporidium daphniae</name>
    <dbReference type="NCBI Taxonomy" id="1485682"/>
    <lineage>
        <taxon>Eukaryota</taxon>
        <taxon>Fungi</taxon>
        <taxon>Fungi incertae sedis</taxon>
        <taxon>Microsporidia</taxon>
        <taxon>Mitosporidium</taxon>
    </lineage>
</organism>
<evidence type="ECO:0000256" key="5">
    <source>
        <dbReference type="ARBA" id="ARBA00022603"/>
    </source>
</evidence>
<evidence type="ECO:0000256" key="4">
    <source>
        <dbReference type="ARBA" id="ARBA00022552"/>
    </source>
</evidence>
<evidence type="ECO:0000256" key="8">
    <source>
        <dbReference type="ARBA" id="ARBA00022730"/>
    </source>
</evidence>
<evidence type="ECO:0000256" key="9">
    <source>
        <dbReference type="ARBA" id="ARBA00022884"/>
    </source>
</evidence>
<dbReference type="Gene3D" id="3.40.1280.10">
    <property type="match status" value="1"/>
</dbReference>
<dbReference type="HOGENOM" id="CLU_055846_1_1_1"/>
<dbReference type="EMBL" id="JMKJ01000182">
    <property type="protein sequence ID" value="KGG51836.1"/>
    <property type="molecule type" value="Genomic_DNA"/>
</dbReference>
<keyword evidence="5" id="KW-0489">Methyltransferase</keyword>
<evidence type="ECO:0000256" key="2">
    <source>
        <dbReference type="ARBA" id="ARBA00008115"/>
    </source>
</evidence>
<keyword evidence="10" id="KW-0539">Nucleus</keyword>
<evidence type="ECO:0000256" key="6">
    <source>
        <dbReference type="ARBA" id="ARBA00022679"/>
    </source>
</evidence>
<dbReference type="Pfam" id="PF03587">
    <property type="entry name" value="EMG1"/>
    <property type="match status" value="1"/>
</dbReference>
<evidence type="ECO:0000313" key="11">
    <source>
        <dbReference type="EMBL" id="KGG51836.1"/>
    </source>
</evidence>
<keyword evidence="4" id="KW-0698">rRNA processing</keyword>
<dbReference type="GO" id="GO:0070475">
    <property type="term" value="P:rRNA base methylation"/>
    <property type="evidence" value="ECO:0007669"/>
    <property type="project" value="InterPro"/>
</dbReference>
<keyword evidence="8" id="KW-0699">rRNA-binding</keyword>
<evidence type="ECO:0000313" key="12">
    <source>
        <dbReference type="Proteomes" id="UP000029725"/>
    </source>
</evidence>
<dbReference type="GO" id="GO:0019843">
    <property type="term" value="F:rRNA binding"/>
    <property type="evidence" value="ECO:0007669"/>
    <property type="project" value="UniProtKB-KW"/>
</dbReference>
<keyword evidence="7" id="KW-0949">S-adenosyl-L-methionine</keyword>
<gene>
    <name evidence="11" type="ORF">DI09_264p20</name>
</gene>
<sequence>MSSGLEKKETRKRLIVVLEFCPLEIIRVGKSRDARMQLLNCDDHSNLLRRQQRDPNEFRPDIVHQCLLTLLDSPLNKAGLLQVFVHTRSNVLIEVHPHIRLPRTFPRFAGLFGTTFFNCLVQLLEKLSIKSSAGERLLSVIKNPITDHLPLGAVRIGLSGDDAKAAVNIRNWISSECSEIAKDKPTVVFIGAMAHGSDDFEFAEKKISISNYPLSASVACGKVCCAWEELWGII</sequence>
<dbReference type="Proteomes" id="UP000029725">
    <property type="component" value="Unassembled WGS sequence"/>
</dbReference>
<dbReference type="FunFam" id="3.40.1280.10:FF:000003">
    <property type="entry name" value="Ribosomal RNA small subunit methyltransferase"/>
    <property type="match status" value="1"/>
</dbReference>
<comment type="subcellular location">
    <subcellularLocation>
        <location evidence="1">Nucleus</location>
        <location evidence="1">Nucleolus</location>
    </subcellularLocation>
</comment>
<dbReference type="OrthoDB" id="269804at2759"/>
<dbReference type="InterPro" id="IPR029028">
    <property type="entry name" value="Alpha/beta_knot_MTases"/>
</dbReference>
<keyword evidence="6" id="KW-0808">Transferase</keyword>
<comment type="caution">
    <text evidence="11">The sequence shown here is derived from an EMBL/GenBank/DDBJ whole genome shotgun (WGS) entry which is preliminary data.</text>
</comment>
<dbReference type="GO" id="GO:0070037">
    <property type="term" value="F:rRNA (pseudouridine) methyltransferase activity"/>
    <property type="evidence" value="ECO:0007669"/>
    <property type="project" value="InterPro"/>
</dbReference>
<dbReference type="GO" id="GO:0032040">
    <property type="term" value="C:small-subunit processome"/>
    <property type="evidence" value="ECO:0007669"/>
    <property type="project" value="TreeGrafter"/>
</dbReference>
<dbReference type="AlphaFoldDB" id="A0A098VVU4"/>
<accession>A0A098VVU4</accession>
<dbReference type="CDD" id="cd18088">
    <property type="entry name" value="Nep1-like"/>
    <property type="match status" value="1"/>
</dbReference>